<sequence>AEDKIISYLNEHKLLLETSLIKSRDDSKLIAHSKKMIAFLIDHKAEIDELIKDRIGYQGKHTPPK</sequence>
<comment type="caution">
    <text evidence="1">The sequence shown here is derived from an EMBL/GenBank/DDBJ whole genome shotgun (WGS) entry which is preliminary data.</text>
</comment>
<protein>
    <submittedName>
        <fullName evidence="1">Uncharacterized protein</fullName>
    </submittedName>
</protein>
<dbReference type="EMBL" id="BARW01014073">
    <property type="protein sequence ID" value="GAI73236.1"/>
    <property type="molecule type" value="Genomic_DNA"/>
</dbReference>
<name>X1S232_9ZZZZ</name>
<accession>X1S232</accession>
<feature type="non-terminal residue" evidence="1">
    <location>
        <position position="1"/>
    </location>
</feature>
<reference evidence="1" key="1">
    <citation type="journal article" date="2014" name="Front. Microbiol.">
        <title>High frequency of phylogenetically diverse reductive dehalogenase-homologous genes in deep subseafloor sedimentary metagenomes.</title>
        <authorList>
            <person name="Kawai M."/>
            <person name="Futagami T."/>
            <person name="Toyoda A."/>
            <person name="Takaki Y."/>
            <person name="Nishi S."/>
            <person name="Hori S."/>
            <person name="Arai W."/>
            <person name="Tsubouchi T."/>
            <person name="Morono Y."/>
            <person name="Uchiyama I."/>
            <person name="Ito T."/>
            <person name="Fujiyama A."/>
            <person name="Inagaki F."/>
            <person name="Takami H."/>
        </authorList>
    </citation>
    <scope>NUCLEOTIDE SEQUENCE</scope>
    <source>
        <strain evidence="1">Expedition CK06-06</strain>
    </source>
</reference>
<dbReference type="AlphaFoldDB" id="X1S232"/>
<proteinExistence type="predicted"/>
<organism evidence="1">
    <name type="scientific">marine sediment metagenome</name>
    <dbReference type="NCBI Taxonomy" id="412755"/>
    <lineage>
        <taxon>unclassified sequences</taxon>
        <taxon>metagenomes</taxon>
        <taxon>ecological metagenomes</taxon>
    </lineage>
</organism>
<evidence type="ECO:0000313" key="1">
    <source>
        <dbReference type="EMBL" id="GAI73236.1"/>
    </source>
</evidence>
<gene>
    <name evidence="1" type="ORF">S12H4_25263</name>
</gene>